<dbReference type="Proteomes" id="UP000321363">
    <property type="component" value="Unassembled WGS sequence"/>
</dbReference>
<evidence type="ECO:0000256" key="1">
    <source>
        <dbReference type="SAM" id="Phobius"/>
    </source>
</evidence>
<evidence type="ECO:0000313" key="3">
    <source>
        <dbReference type="Proteomes" id="UP000321363"/>
    </source>
</evidence>
<dbReference type="EMBL" id="VOQF01000005">
    <property type="protein sequence ID" value="TXC90936.1"/>
    <property type="molecule type" value="Genomic_DNA"/>
</dbReference>
<keyword evidence="3" id="KW-1185">Reference proteome</keyword>
<dbReference type="OrthoDB" id="2878078at2"/>
<keyword evidence="1" id="KW-1133">Transmembrane helix</keyword>
<feature type="transmembrane region" description="Helical" evidence="1">
    <location>
        <begin position="46"/>
        <end position="66"/>
    </location>
</feature>
<proteinExistence type="predicted"/>
<dbReference type="AlphaFoldDB" id="A0A5C6W0S5"/>
<feature type="transmembrane region" description="Helical" evidence="1">
    <location>
        <begin position="72"/>
        <end position="91"/>
    </location>
</feature>
<keyword evidence="1" id="KW-0812">Transmembrane</keyword>
<gene>
    <name evidence="2" type="ORF">FS935_08495</name>
</gene>
<evidence type="ECO:0000313" key="2">
    <source>
        <dbReference type="EMBL" id="TXC90936.1"/>
    </source>
</evidence>
<organism evidence="2 3">
    <name type="scientific">Metabacillus litoralis</name>
    <dbReference type="NCBI Taxonomy" id="152268"/>
    <lineage>
        <taxon>Bacteria</taxon>
        <taxon>Bacillati</taxon>
        <taxon>Bacillota</taxon>
        <taxon>Bacilli</taxon>
        <taxon>Bacillales</taxon>
        <taxon>Bacillaceae</taxon>
        <taxon>Metabacillus</taxon>
    </lineage>
</organism>
<comment type="caution">
    <text evidence="2">The sequence shown here is derived from an EMBL/GenBank/DDBJ whole genome shotgun (WGS) entry which is preliminary data.</text>
</comment>
<sequence>MVGQELTQHLQHMQKLLSTLMNSYKDYQSREKPVERQDISLSKHMIYVLAIIVIVIFSTYTVSAFIIEARKFIHYIAVVQILLSVGLYTVFVKKIDNSTSKEKKPQQEKKDSEIPIFELDQLRFRILQELAASPIPQNYISPFMISKMLQLVESGMCITIDECIANVKLEMNNKKHVEEIEIIQYLQIHSYH</sequence>
<dbReference type="RefSeq" id="WP_146947540.1">
    <property type="nucleotide sequence ID" value="NZ_VOQF01000005.1"/>
</dbReference>
<reference evidence="2 3" key="1">
    <citation type="journal article" date="2005" name="Int. J. Syst. Evol. Microbiol.">
        <title>Bacillus litoralis sp. nov., isolated from a tidal flat of the Yellow Sea in Korea.</title>
        <authorList>
            <person name="Yoon J.H."/>
            <person name="Oh T.K."/>
        </authorList>
    </citation>
    <scope>NUCLEOTIDE SEQUENCE [LARGE SCALE GENOMIC DNA]</scope>
    <source>
        <strain evidence="2 3">SW-211</strain>
    </source>
</reference>
<protein>
    <submittedName>
        <fullName evidence="2">Uncharacterized protein</fullName>
    </submittedName>
</protein>
<name>A0A5C6W0S5_9BACI</name>
<keyword evidence="1" id="KW-0472">Membrane</keyword>
<accession>A0A5C6W0S5</accession>